<dbReference type="Proteomes" id="UP000184050">
    <property type="component" value="Unassembled WGS sequence"/>
</dbReference>
<dbReference type="InterPro" id="IPR026444">
    <property type="entry name" value="Secre_tail"/>
</dbReference>
<dbReference type="Pfam" id="PF13385">
    <property type="entry name" value="Laminin_G_3"/>
    <property type="match status" value="1"/>
</dbReference>
<feature type="signal peptide" evidence="2">
    <location>
        <begin position="1"/>
        <end position="21"/>
    </location>
</feature>
<dbReference type="InterPro" id="IPR003410">
    <property type="entry name" value="HYR_dom"/>
</dbReference>
<feature type="domain" description="HYR" evidence="3">
    <location>
        <begin position="857"/>
        <end position="946"/>
    </location>
</feature>
<dbReference type="SUPFAM" id="SSF49899">
    <property type="entry name" value="Concanavalin A-like lectins/glucanases"/>
    <property type="match status" value="1"/>
</dbReference>
<organism evidence="4 5">
    <name type="scientific">Tangfeifania diversioriginum</name>
    <dbReference type="NCBI Taxonomy" id="1168035"/>
    <lineage>
        <taxon>Bacteria</taxon>
        <taxon>Pseudomonadati</taxon>
        <taxon>Bacteroidota</taxon>
        <taxon>Bacteroidia</taxon>
        <taxon>Marinilabiliales</taxon>
        <taxon>Prolixibacteraceae</taxon>
        <taxon>Tangfeifania</taxon>
    </lineage>
</organism>
<dbReference type="PANTHER" id="PTHR24273:SF32">
    <property type="entry name" value="HYALIN"/>
    <property type="match status" value="1"/>
</dbReference>
<accession>A0A1M6J243</accession>
<dbReference type="NCBIfam" id="TIGR04183">
    <property type="entry name" value="Por_Secre_tail"/>
    <property type="match status" value="1"/>
</dbReference>
<dbReference type="SUPFAM" id="SSF49313">
    <property type="entry name" value="Cadherin-like"/>
    <property type="match status" value="1"/>
</dbReference>
<dbReference type="Pfam" id="PF07581">
    <property type="entry name" value="Glug"/>
    <property type="match status" value="1"/>
</dbReference>
<dbReference type="PROSITE" id="PS50825">
    <property type="entry name" value="HYR"/>
    <property type="match status" value="2"/>
</dbReference>
<dbReference type="PANTHER" id="PTHR24273">
    <property type="entry name" value="FI04643P-RELATED"/>
    <property type="match status" value="1"/>
</dbReference>
<sequence>MKQILLSFFLLVFAFSFSGNAQNFNYALEFDGNNSYVKADSVSHAVSSSNELTMEVWIYPESVSGQRFILTFHQNDYGNRILFGVKDGKLHLSYNNGVDNSVSGSSTIPLHEWSHISVSIDFGSEIANVYLNGQFDFQYNVSVKPDADGRFSIGQDFDDARITDCFIGKMDEIRIWNAVRTQQQIQDNMSSDLVGTGSELVAWYKMSDGSGTSLTNDAGTSYAGTFMGGVSWTTNYPAPGTGDGSVGSPFEIATLEDLLWLSGTNNEWDKNYIQTANIDASSTTALFGGKGLSPIGNYDDKFTGSYDGQEYNIDQLYTSGTRFQGLFGYLDNASVKNLGLTNVDISGSEVYVGALAGRTYKSTIDNCHSTGSVRGQNNYIGGLVGENFESTISNCYSTCDVNGETASYVGGLVGHCSSSGITKVANSYILNCYSKGTVKGGTYSTGGLVGNAFLSIIQNSYSTSNVGGERHVGGLVGLCQSSTIQNSYSVGTASGTGYNTGGLVGQLHGYTTFGETYIDNCFSASLVTGSSWVGGLIGHDQFPDYSNVNNSFWDMETSGMENSAGGSGAIGKTTHEMKTLGTFTDAGWDFADGSGVWGITDPATCLVSYPYLQQNQQDPAPGLALPSLSDGGEIASDQTICFGGIPDELTNLTSPSGYDGTLEYKWQQSTTSATTGFSDIPGSNSENYSPAELTVNTWFKRLARVECVADWTGAVESNAIKITIDETPPAITVPDNIIAYSDADKCGTVVDYNKEVVDVSQTEHNLGTAGSDQWQSFKAGQTGKFTKLRLYHNGKTTLIFSLEVYEGDGISGEKIFTRNYDFGTIGSGPIEVVLPADDAPLLTEDNVYTFRIQGTGTGFLCNRPKNYPDGTYYSSSYGYPDWNLKFTTYLTTGIKGVDNCGQTTITQSEGLASGAVFPVGTTTNTFIVTDDTGNTAEGSFTVTVEDNVVPNVVTQNITVQLNASGAATIDVDDIDNGSSDNCGIATLALSQTDFDCSHVGSNSVTLTVTDVNGNTGTATSTVTVVDDIDPTAVAQNVTIYLDADGNASTSAASVNNGSSDNCGLANLALSQTDFDCSHVGSNSVTLTVTDVNGNTGTTTSTVTVVDDIDPTAVAQNVTIYLDAEGQASVAAEQVDNSSTDNIAIVSMTLSETNFTCEDLGENTVTLTVADAKGNSDEATATVTVVDNIPPEAQGRDLTVYLDENGVAGISPVDMYPGESVTFSAYMYPRNEMALSISSLPISPEELDGSYFKVNNSEVHQMFLDRTDSYWAYFYVDYNYYSSTPNTIELFGARPYEFYFFETAFDNCGETEITLSKSNFNCSEVGENEINVTTTDESGNSSEKKVVITVIDQVKPVAVTQDITVQLDATGNASITAAQVNNGSSDNCGIANLALSQTDFDCSHVGSNSVTLTVTDVNGNTGTTTSTVTVVDDIDPTAVAQNVTIYLDADGNASTSAASVNNGSSDNCGLANLALSQTDFDCSHVGSNSVTLTVTDVNGNTGTTTSTVTVVDDIDPTAVAQNVTIYLDADGNASTSAASVNNGSSDNCGLATLAISQTDFNCSHVGANTVTLIVTDNNDNVSTAEATVTVEDNVAPLVFTKNITVHLDASGNASIRPENIDNGSNDNCGIESLALSQTQFSCSDISDEGEMVFGCDNAGNYFSLDITTGNAAVISSEFMIDDCGMGEMLYDPETQKAWAQTRNGCGYGSLFDTETGNFINEPVNTSGGAGDFQGGAVVDGTWYVAQVTTGSLAILNPETGVISPVGSFVNARSMRGMAYDAENEIMFGVSGGNPELKSTGSSVSTFGTINLGTGEFTPVADIPFPLGALVMVDGNLYAGESGMGSNGGIFTIDKATGETELVGFTGLNTPVSGLIATKTDGKKVTLTVKDMNGNSSTGNAIVTVEDNIKPTVATKNITVQLDETGNGSITAAEVDNGSNDACGIASLELSQTDFDCSHVGSNTVILTVTDNNDNISTAEAMVTVEDNVAPVVEVQPLTIYLRENGEYVLNSRDIDKMATFISDACTPVESVEIEVFPRAFECVHTNTDVSVALTATDEYGNSATRNTTVTVLDTIAPVAVCKDIDVYLDENGTARIFPGHINDSHNNTNIPEWARTYNLLGGGSYDACGIMFAAISQSKFDCNDIGENIVTLFLDDPSKNQSSCTSVVTVHDTISPTVETISDIEVEVETGICETEIKYPEITATDNCNLTLVQTEGIGPDGLFPVGTTTEAWLATDDAGNSTTLSFNVIITSTNDLPSINPIPDVLVTEDTEVLTVDLHGISYGNDCEKQTVTLTTENTNPDLITSVDVNYPNTDTGSLILNIAPGKSGQSEITVTVTDSKGASVSETFTVVVEEVNHAPVLVNPVADQSVAASYGLKIPLSAVPGEYFDDPDGNPLTITAMFEGEEVLPAWVEFAGDTLYATPMIADTGCYAVVVEAFDGELTATDTFQVCVEGYPTSIDNIGAGKFEVNLYPNPTQGMVNVDIESSTARDIELTVLDITGKQVLHRQFNAAERITFDMSGNVSGMYLVKLNISGNQVIRKLILNAE</sequence>
<dbReference type="GO" id="GO:0005975">
    <property type="term" value="P:carbohydrate metabolic process"/>
    <property type="evidence" value="ECO:0007669"/>
    <property type="project" value="UniProtKB-ARBA"/>
</dbReference>
<dbReference type="InterPro" id="IPR013320">
    <property type="entry name" value="ConA-like_dom_sf"/>
</dbReference>
<dbReference type="STRING" id="1168035.SAMN05444280_11881"/>
<dbReference type="Pfam" id="PF18962">
    <property type="entry name" value="Por_Secre_tail"/>
    <property type="match status" value="1"/>
</dbReference>
<evidence type="ECO:0000256" key="2">
    <source>
        <dbReference type="SAM" id="SignalP"/>
    </source>
</evidence>
<dbReference type="RefSeq" id="WP_073169922.1">
    <property type="nucleotide sequence ID" value="NZ_FQZE01000018.1"/>
</dbReference>
<keyword evidence="2" id="KW-0732">Signal</keyword>
<dbReference type="SMART" id="SM00736">
    <property type="entry name" value="CADG"/>
    <property type="match status" value="2"/>
</dbReference>
<dbReference type="GO" id="GO:0004553">
    <property type="term" value="F:hydrolase activity, hydrolyzing O-glycosyl compounds"/>
    <property type="evidence" value="ECO:0007669"/>
    <property type="project" value="UniProtKB-ARBA"/>
</dbReference>
<feature type="domain" description="HYR" evidence="3">
    <location>
        <begin position="2170"/>
        <end position="2252"/>
    </location>
</feature>
<dbReference type="Gene3D" id="2.60.40.10">
    <property type="entry name" value="Immunoglobulins"/>
    <property type="match status" value="4"/>
</dbReference>
<keyword evidence="1" id="KW-0677">Repeat</keyword>
<dbReference type="Gene3D" id="2.60.120.200">
    <property type="match status" value="1"/>
</dbReference>
<evidence type="ECO:0000313" key="5">
    <source>
        <dbReference type="Proteomes" id="UP000184050"/>
    </source>
</evidence>
<dbReference type="InterPro" id="IPR006644">
    <property type="entry name" value="Cadg"/>
</dbReference>
<dbReference type="Gene3D" id="2.160.20.110">
    <property type="match status" value="2"/>
</dbReference>
<dbReference type="Pfam" id="PF02494">
    <property type="entry name" value="HYR"/>
    <property type="match status" value="2"/>
</dbReference>
<keyword evidence="5" id="KW-1185">Reference proteome</keyword>
<dbReference type="InterPro" id="IPR013783">
    <property type="entry name" value="Ig-like_fold"/>
</dbReference>
<dbReference type="GO" id="GO:0005509">
    <property type="term" value="F:calcium ion binding"/>
    <property type="evidence" value="ECO:0007669"/>
    <property type="project" value="InterPro"/>
</dbReference>
<reference evidence="4 5" key="1">
    <citation type="submission" date="2016-11" db="EMBL/GenBank/DDBJ databases">
        <authorList>
            <person name="Jaros S."/>
            <person name="Januszkiewicz K."/>
            <person name="Wedrychowicz H."/>
        </authorList>
    </citation>
    <scope>NUCLEOTIDE SEQUENCE [LARGE SCALE GENOMIC DNA]</scope>
    <source>
        <strain evidence="4 5">DSM 27063</strain>
    </source>
</reference>
<feature type="chain" id="PRO_5012793716" evidence="2">
    <location>
        <begin position="22"/>
        <end position="2548"/>
    </location>
</feature>
<protein>
    <submittedName>
        <fullName evidence="4">Por secretion system C-terminal sorting domain-containing protein</fullName>
    </submittedName>
</protein>
<dbReference type="GO" id="GO:0016020">
    <property type="term" value="C:membrane"/>
    <property type="evidence" value="ECO:0007669"/>
    <property type="project" value="InterPro"/>
</dbReference>
<dbReference type="InterPro" id="IPR011493">
    <property type="entry name" value="GLUG"/>
</dbReference>
<dbReference type="InterPro" id="IPR015919">
    <property type="entry name" value="Cadherin-like_sf"/>
</dbReference>
<evidence type="ECO:0000259" key="3">
    <source>
        <dbReference type="PROSITE" id="PS50825"/>
    </source>
</evidence>
<dbReference type="SUPFAM" id="SSF63829">
    <property type="entry name" value="Calcium-dependent phosphotriesterase"/>
    <property type="match status" value="1"/>
</dbReference>
<dbReference type="EMBL" id="FQZE01000018">
    <property type="protein sequence ID" value="SHJ40722.1"/>
    <property type="molecule type" value="Genomic_DNA"/>
</dbReference>
<evidence type="ECO:0000256" key="1">
    <source>
        <dbReference type="ARBA" id="ARBA00022737"/>
    </source>
</evidence>
<evidence type="ECO:0000313" key="4">
    <source>
        <dbReference type="EMBL" id="SHJ40722.1"/>
    </source>
</evidence>
<gene>
    <name evidence="4" type="ORF">SAMN05444280_11881</name>
</gene>
<name>A0A1M6J243_9BACT</name>
<proteinExistence type="predicted"/>
<dbReference type="OrthoDB" id="1119990at2"/>